<dbReference type="InterPro" id="IPR029044">
    <property type="entry name" value="Nucleotide-diphossugar_trans"/>
</dbReference>
<keyword evidence="4" id="KW-1185">Reference proteome</keyword>
<accession>A0A0D3IEZ5</accession>
<organism evidence="3 4">
    <name type="scientific">Emiliania huxleyi (strain CCMP1516)</name>
    <dbReference type="NCBI Taxonomy" id="280463"/>
    <lineage>
        <taxon>Eukaryota</taxon>
        <taxon>Haptista</taxon>
        <taxon>Haptophyta</taxon>
        <taxon>Prymnesiophyceae</taxon>
        <taxon>Isochrysidales</taxon>
        <taxon>Noelaerhabdaceae</taxon>
        <taxon>Emiliania</taxon>
    </lineage>
</organism>
<proteinExistence type="predicted"/>
<dbReference type="HOGENOM" id="CLU_948098_0_0_1"/>
<dbReference type="AlphaFoldDB" id="A0A0D3IEZ5"/>
<dbReference type="InterPro" id="IPR007577">
    <property type="entry name" value="GlycoTrfase_DXD_sugar-bd_CS"/>
</dbReference>
<dbReference type="GO" id="GO:0051999">
    <property type="term" value="P:mannosyl-inositol phosphorylceramide biosynthetic process"/>
    <property type="evidence" value="ECO:0007669"/>
    <property type="project" value="TreeGrafter"/>
</dbReference>
<dbReference type="InterPro" id="IPR051706">
    <property type="entry name" value="Glycosyltransferase_domain"/>
</dbReference>
<reference evidence="4" key="1">
    <citation type="journal article" date="2013" name="Nature">
        <title>Pan genome of the phytoplankton Emiliania underpins its global distribution.</title>
        <authorList>
            <person name="Read B.A."/>
            <person name="Kegel J."/>
            <person name="Klute M.J."/>
            <person name="Kuo A."/>
            <person name="Lefebvre S.C."/>
            <person name="Maumus F."/>
            <person name="Mayer C."/>
            <person name="Miller J."/>
            <person name="Monier A."/>
            <person name="Salamov A."/>
            <person name="Young J."/>
            <person name="Aguilar M."/>
            <person name="Claverie J.M."/>
            <person name="Frickenhaus S."/>
            <person name="Gonzalez K."/>
            <person name="Herman E.K."/>
            <person name="Lin Y.C."/>
            <person name="Napier J."/>
            <person name="Ogata H."/>
            <person name="Sarno A.F."/>
            <person name="Shmutz J."/>
            <person name="Schroeder D."/>
            <person name="de Vargas C."/>
            <person name="Verret F."/>
            <person name="von Dassow P."/>
            <person name="Valentin K."/>
            <person name="Van de Peer Y."/>
            <person name="Wheeler G."/>
            <person name="Dacks J.B."/>
            <person name="Delwiche C.F."/>
            <person name="Dyhrman S.T."/>
            <person name="Glockner G."/>
            <person name="John U."/>
            <person name="Richards T."/>
            <person name="Worden A.Z."/>
            <person name="Zhang X."/>
            <person name="Grigoriev I.V."/>
            <person name="Allen A.E."/>
            <person name="Bidle K."/>
            <person name="Borodovsky M."/>
            <person name="Bowler C."/>
            <person name="Brownlee C."/>
            <person name="Cock J.M."/>
            <person name="Elias M."/>
            <person name="Gladyshev V.N."/>
            <person name="Groth M."/>
            <person name="Guda C."/>
            <person name="Hadaegh A."/>
            <person name="Iglesias-Rodriguez M.D."/>
            <person name="Jenkins J."/>
            <person name="Jones B.M."/>
            <person name="Lawson T."/>
            <person name="Leese F."/>
            <person name="Lindquist E."/>
            <person name="Lobanov A."/>
            <person name="Lomsadze A."/>
            <person name="Malik S.B."/>
            <person name="Marsh M.E."/>
            <person name="Mackinder L."/>
            <person name="Mock T."/>
            <person name="Mueller-Roeber B."/>
            <person name="Pagarete A."/>
            <person name="Parker M."/>
            <person name="Probert I."/>
            <person name="Quesneville H."/>
            <person name="Raines C."/>
            <person name="Rensing S.A."/>
            <person name="Riano-Pachon D.M."/>
            <person name="Richier S."/>
            <person name="Rokitta S."/>
            <person name="Shiraiwa Y."/>
            <person name="Soanes D.M."/>
            <person name="van der Giezen M."/>
            <person name="Wahlund T.M."/>
            <person name="Williams B."/>
            <person name="Wilson W."/>
            <person name="Wolfe G."/>
            <person name="Wurch L.L."/>
        </authorList>
    </citation>
    <scope>NUCLEOTIDE SEQUENCE</scope>
</reference>
<dbReference type="Pfam" id="PF04488">
    <property type="entry name" value="Gly_transf_sug"/>
    <property type="match status" value="1"/>
</dbReference>
<protein>
    <submittedName>
        <fullName evidence="3">Uncharacterized protein</fullName>
    </submittedName>
</protein>
<evidence type="ECO:0000313" key="4">
    <source>
        <dbReference type="Proteomes" id="UP000013827"/>
    </source>
</evidence>
<dbReference type="SUPFAM" id="SSF53448">
    <property type="entry name" value="Nucleotide-diphospho-sugar transferases"/>
    <property type="match status" value="1"/>
</dbReference>
<name>A0A0D3IEZ5_EMIH1</name>
<evidence type="ECO:0000313" key="3">
    <source>
        <dbReference type="EnsemblProtists" id="EOD09830"/>
    </source>
</evidence>
<dbReference type="GeneID" id="17255928"/>
<dbReference type="PaxDb" id="2903-EOD09830"/>
<sequence>MELPFRWAEHACTAATPCRGIFPRTFHVLWPTRELTFGGHKTEEREARTSVARLKELQPEWAVRVWTDSDCEALMAEAMPGRMPLYRALAPKLKQFDAIRTLILHVHGGIYLDLDVLCTRPLAPLLLGSPTTALLLRADWPRQNVEYRSILNMTSHRVVASGNHIMGSIARHPLWLYYLDIIFDGQACPAPTKSECEGSVIMHTGNGALERAVFAFLANHPKQRPSLRLLGERAFLNESQYRGQRRNVYADGQLVCRHLHSLSPVESQPGGDDDTKGQLKRSARHNANERRQSV</sequence>
<dbReference type="Gene3D" id="3.90.550.20">
    <property type="match status" value="1"/>
</dbReference>
<dbReference type="STRING" id="2903.R1D5I7"/>
<keyword evidence="1" id="KW-0808">Transferase</keyword>
<dbReference type="RefSeq" id="XP_005762259.1">
    <property type="nucleotide sequence ID" value="XM_005762202.1"/>
</dbReference>
<dbReference type="GO" id="GO:0016020">
    <property type="term" value="C:membrane"/>
    <property type="evidence" value="ECO:0007669"/>
    <property type="project" value="GOC"/>
</dbReference>
<dbReference type="Proteomes" id="UP000013827">
    <property type="component" value="Unassembled WGS sequence"/>
</dbReference>
<reference evidence="3" key="2">
    <citation type="submission" date="2024-10" db="UniProtKB">
        <authorList>
            <consortium name="EnsemblProtists"/>
        </authorList>
    </citation>
    <scope>IDENTIFICATION</scope>
</reference>
<dbReference type="EnsemblProtists" id="EOD09830">
    <property type="protein sequence ID" value="EOD09830"/>
    <property type="gene ID" value="EMIHUDRAFT_105556"/>
</dbReference>
<evidence type="ECO:0000256" key="2">
    <source>
        <dbReference type="SAM" id="MobiDB-lite"/>
    </source>
</evidence>
<dbReference type="PANTHER" id="PTHR32385:SF15">
    <property type="entry name" value="INOSITOL PHOSPHOCERAMIDE MANNOSYLTRANSFERASE 1"/>
    <property type="match status" value="1"/>
</dbReference>
<evidence type="ECO:0000256" key="1">
    <source>
        <dbReference type="ARBA" id="ARBA00022679"/>
    </source>
</evidence>
<dbReference type="PANTHER" id="PTHR32385">
    <property type="entry name" value="MANNOSYL PHOSPHORYLINOSITOL CERAMIDE SYNTHASE"/>
    <property type="match status" value="1"/>
</dbReference>
<dbReference type="GO" id="GO:0000030">
    <property type="term" value="F:mannosyltransferase activity"/>
    <property type="evidence" value="ECO:0007669"/>
    <property type="project" value="TreeGrafter"/>
</dbReference>
<feature type="region of interest" description="Disordered" evidence="2">
    <location>
        <begin position="261"/>
        <end position="294"/>
    </location>
</feature>
<dbReference type="KEGG" id="ehx:EMIHUDRAFT_105556"/>